<evidence type="ECO:0000256" key="3">
    <source>
        <dbReference type="ARBA" id="ARBA00022840"/>
    </source>
</evidence>
<evidence type="ECO:0000256" key="5">
    <source>
        <dbReference type="ARBA" id="ARBA00024227"/>
    </source>
</evidence>
<evidence type="ECO:0000256" key="2">
    <source>
        <dbReference type="ARBA" id="ARBA00022741"/>
    </source>
</evidence>
<dbReference type="PROSITE" id="PS51733">
    <property type="entry name" value="BPL_LPL_CATALYTIC"/>
    <property type="match status" value="1"/>
</dbReference>
<dbReference type="SUPFAM" id="SSF55681">
    <property type="entry name" value="Class II aaRS and biotin synthetases"/>
    <property type="match status" value="1"/>
</dbReference>
<sequence>MNTPTSPDTPDTDGAHIARSRLDAHLDAAPRAWPLDIVAATGSTNADLAARLKTLPRTAHALPAPLVRVAFEQTAGRGRQGRPWFAQPGNALLCSVGCIVPRPVEALGGLSIAIGVALAEGLATLPLDARSRVALKWPNDLLLTAADDGGTSRIVGKLAGILIETVWTTADATAVVIGFGINVRGAEAVAAQVDALRAREAALASGLPPAALSMACASANLTDTLAASLNALTPALAQFATDGLAPFLPRWHALHAYAGREVVLLEQGVERARGIATGIDAAGQLLLDTPNGIQAIAAGDVSLREAQ</sequence>
<dbReference type="PANTHER" id="PTHR12835">
    <property type="entry name" value="BIOTIN PROTEIN LIGASE"/>
    <property type="match status" value="1"/>
</dbReference>
<dbReference type="EMBL" id="AP009385">
    <property type="protein sequence ID" value="BAG44742.1"/>
    <property type="molecule type" value="Genomic_DNA"/>
</dbReference>
<dbReference type="GO" id="GO:0004077">
    <property type="term" value="F:biotin--[biotin carboxyl-carrier protein] ligase activity"/>
    <property type="evidence" value="ECO:0007669"/>
    <property type="project" value="UniProtKB-EC"/>
</dbReference>
<dbReference type="InterPro" id="IPR045864">
    <property type="entry name" value="aa-tRNA-synth_II/BPL/LPL"/>
</dbReference>
<accession>A0A0H3KHR7</accession>
<dbReference type="RefSeq" id="WP_006409904.1">
    <property type="nucleotide sequence ID" value="NC_010084.1"/>
</dbReference>
<evidence type="ECO:0000256" key="1">
    <source>
        <dbReference type="ARBA" id="ARBA00022598"/>
    </source>
</evidence>
<dbReference type="InterPro" id="IPR004408">
    <property type="entry name" value="Biotin_CoA_COase_ligase"/>
</dbReference>
<dbReference type="PANTHER" id="PTHR12835:SF5">
    <property type="entry name" value="BIOTIN--PROTEIN LIGASE"/>
    <property type="match status" value="1"/>
</dbReference>
<keyword evidence="3" id="KW-0067">ATP-binding</keyword>
<dbReference type="Proteomes" id="UP000008815">
    <property type="component" value="Chromosome 1"/>
</dbReference>
<comment type="catalytic activity">
    <reaction evidence="6">
        <text>biotin + L-lysyl-[protein] + ATP = N(6)-biotinyl-L-lysyl-[protein] + AMP + diphosphate + H(+)</text>
        <dbReference type="Rhea" id="RHEA:11756"/>
        <dbReference type="Rhea" id="RHEA-COMP:9752"/>
        <dbReference type="Rhea" id="RHEA-COMP:10505"/>
        <dbReference type="ChEBI" id="CHEBI:15378"/>
        <dbReference type="ChEBI" id="CHEBI:29969"/>
        <dbReference type="ChEBI" id="CHEBI:30616"/>
        <dbReference type="ChEBI" id="CHEBI:33019"/>
        <dbReference type="ChEBI" id="CHEBI:57586"/>
        <dbReference type="ChEBI" id="CHEBI:83144"/>
        <dbReference type="ChEBI" id="CHEBI:456215"/>
        <dbReference type="EC" id="6.3.4.15"/>
    </reaction>
</comment>
<dbReference type="Pfam" id="PF02237">
    <property type="entry name" value="BPL_C"/>
    <property type="match status" value="1"/>
</dbReference>
<dbReference type="GO" id="GO:0005524">
    <property type="term" value="F:ATP binding"/>
    <property type="evidence" value="ECO:0007669"/>
    <property type="project" value="UniProtKB-KW"/>
</dbReference>
<dbReference type="AlphaFoldDB" id="A0A0H3KHR7"/>
<evidence type="ECO:0000313" key="8">
    <source>
        <dbReference type="EMBL" id="BAG44742.1"/>
    </source>
</evidence>
<dbReference type="NCBIfam" id="TIGR00121">
    <property type="entry name" value="birA_ligase"/>
    <property type="match status" value="1"/>
</dbReference>
<evidence type="ECO:0000256" key="6">
    <source>
        <dbReference type="ARBA" id="ARBA00047846"/>
    </source>
</evidence>
<reference evidence="8 9" key="1">
    <citation type="submission" date="2007-04" db="EMBL/GenBank/DDBJ databases">
        <title>Complete genome sequence of Burkholderia multivorans ATCC 17616.</title>
        <authorList>
            <person name="Ohtsubo Y."/>
            <person name="Yamashita A."/>
            <person name="Kurokawa K."/>
            <person name="Takami H."/>
            <person name="Yuhara S."/>
            <person name="Nishiyama E."/>
            <person name="Endo R."/>
            <person name="Miyazaki R."/>
            <person name="Ono A."/>
            <person name="Yano K."/>
            <person name="Ito M."/>
            <person name="Sota M."/>
            <person name="Yuji N."/>
            <person name="Hattori M."/>
            <person name="Tsuda M."/>
        </authorList>
    </citation>
    <scope>NUCLEOTIDE SEQUENCE [LARGE SCALE GENOMIC DNA]</scope>
    <source>
        <strain evidence="9">ATCC 17616 / 249</strain>
    </source>
</reference>
<feature type="domain" description="BPL/LPL catalytic" evidence="7">
    <location>
        <begin position="36"/>
        <end position="233"/>
    </location>
</feature>
<dbReference type="Gene3D" id="3.30.930.10">
    <property type="entry name" value="Bira Bifunctional Protein, Domain 2"/>
    <property type="match status" value="1"/>
</dbReference>
<dbReference type="InterPro" id="IPR008988">
    <property type="entry name" value="Transcriptional_repressor_C"/>
</dbReference>
<dbReference type="EC" id="6.3.4.15" evidence="5"/>
<dbReference type="InterPro" id="IPR004143">
    <property type="entry name" value="BPL_LPL_catalytic"/>
</dbReference>
<dbReference type="NCBIfam" id="NF005405">
    <property type="entry name" value="PRK06955.1"/>
    <property type="match status" value="1"/>
</dbReference>
<proteinExistence type="predicted"/>
<evidence type="ECO:0000259" key="7">
    <source>
        <dbReference type="PROSITE" id="PS51733"/>
    </source>
</evidence>
<keyword evidence="4" id="KW-0092">Biotin</keyword>
<dbReference type="STRING" id="395019.BMULJ_02854"/>
<evidence type="ECO:0000313" key="9">
    <source>
        <dbReference type="Proteomes" id="UP000008815"/>
    </source>
</evidence>
<dbReference type="Gene3D" id="2.30.30.100">
    <property type="match status" value="1"/>
</dbReference>
<dbReference type="InterPro" id="IPR003142">
    <property type="entry name" value="BPL_C"/>
</dbReference>
<gene>
    <name evidence="8" type="primary">birA</name>
    <name evidence="8" type="ordered locus">BMULJ_02854</name>
</gene>
<organism evidence="8 9">
    <name type="scientific">Burkholderia multivorans (strain ATCC 17616 / 249)</name>
    <dbReference type="NCBI Taxonomy" id="395019"/>
    <lineage>
        <taxon>Bacteria</taxon>
        <taxon>Pseudomonadati</taxon>
        <taxon>Pseudomonadota</taxon>
        <taxon>Betaproteobacteria</taxon>
        <taxon>Burkholderiales</taxon>
        <taxon>Burkholderiaceae</taxon>
        <taxon>Burkholderia</taxon>
        <taxon>Burkholderia cepacia complex</taxon>
    </lineage>
</organism>
<dbReference type="CDD" id="cd16442">
    <property type="entry name" value="BPL"/>
    <property type="match status" value="1"/>
</dbReference>
<keyword evidence="1 8" id="KW-0436">Ligase</keyword>
<name>A0A0H3KHR7_BURM1</name>
<protein>
    <recommendedName>
        <fullName evidence="5">biotin--[biotin carboxyl-carrier protein] ligase</fullName>
        <ecNumber evidence="5">6.3.4.15</ecNumber>
    </recommendedName>
</protein>
<dbReference type="Pfam" id="PF03099">
    <property type="entry name" value="BPL_LplA_LipB"/>
    <property type="match status" value="1"/>
</dbReference>
<keyword evidence="2" id="KW-0547">Nucleotide-binding</keyword>
<dbReference type="SUPFAM" id="SSF50037">
    <property type="entry name" value="C-terminal domain of transcriptional repressors"/>
    <property type="match status" value="1"/>
</dbReference>
<keyword evidence="9" id="KW-1185">Reference proteome</keyword>
<dbReference type="GO" id="GO:0005737">
    <property type="term" value="C:cytoplasm"/>
    <property type="evidence" value="ECO:0007669"/>
    <property type="project" value="TreeGrafter"/>
</dbReference>
<evidence type="ECO:0000256" key="4">
    <source>
        <dbReference type="ARBA" id="ARBA00023267"/>
    </source>
</evidence>
<dbReference type="KEGG" id="bmj:BMULJ_02854"/>
<dbReference type="GeneID" id="89571432"/>
<dbReference type="HOGENOM" id="CLU_051096_4_1_4"/>